<feature type="compositionally biased region" description="Polar residues" evidence="1">
    <location>
        <begin position="185"/>
        <end position="200"/>
    </location>
</feature>
<gene>
    <name evidence="2" type="ORF">E0H58_19905</name>
</gene>
<organism evidence="2 3">
    <name type="scientific">Kribbella speibonae</name>
    <dbReference type="NCBI Taxonomy" id="1572660"/>
    <lineage>
        <taxon>Bacteria</taxon>
        <taxon>Bacillati</taxon>
        <taxon>Actinomycetota</taxon>
        <taxon>Actinomycetes</taxon>
        <taxon>Propionibacteriales</taxon>
        <taxon>Kribbellaceae</taxon>
        <taxon>Kribbella</taxon>
    </lineage>
</organism>
<comment type="caution">
    <text evidence="2">The sequence shown here is derived from an EMBL/GenBank/DDBJ whole genome shotgun (WGS) entry which is preliminary data.</text>
</comment>
<sequence length="219" mass="24189">MTAKYHLIFDPELRDELRELRTLAQADPNGPAAKQFEAVRVALSALREGREAEFAGERLGRSDNHPDLRDCAEIKIPVVEEFNRRGRPMGPSHRVTYREFEGPTESSLPVRQVVAFAPRKDGEIFNVTANRLGRSKGVALDELDHLPTVRPVTGPDKEPDRLVTPPRMPLPPGPSPGPQCAGRPTPTNQHPTNNDKSPTRNPTPHPKPRPIPEQVSPGG</sequence>
<reference evidence="2 3" key="1">
    <citation type="submission" date="2019-02" db="EMBL/GenBank/DDBJ databases">
        <title>Kribbella capetownensis sp. nov. and Kribbella speibonae sp. nov., isolated from soil.</title>
        <authorList>
            <person name="Curtis S.M."/>
            <person name="Norton I."/>
            <person name="Everest G.J."/>
            <person name="Meyers P.R."/>
        </authorList>
    </citation>
    <scope>NUCLEOTIDE SEQUENCE [LARGE SCALE GENOMIC DNA]</scope>
    <source>
        <strain evidence="2 3">SK5</strain>
    </source>
</reference>
<feature type="compositionally biased region" description="Pro residues" evidence="1">
    <location>
        <begin position="166"/>
        <end position="177"/>
    </location>
</feature>
<proteinExistence type="predicted"/>
<name>A0ABY2A578_9ACTN</name>
<dbReference type="Proteomes" id="UP000292385">
    <property type="component" value="Unassembled WGS sequence"/>
</dbReference>
<accession>A0ABY2A578</accession>
<evidence type="ECO:0000256" key="1">
    <source>
        <dbReference type="SAM" id="MobiDB-lite"/>
    </source>
</evidence>
<evidence type="ECO:0000313" key="2">
    <source>
        <dbReference type="EMBL" id="TCC22657.1"/>
    </source>
</evidence>
<protein>
    <submittedName>
        <fullName evidence="2">Uncharacterized protein</fullName>
    </submittedName>
</protein>
<keyword evidence="3" id="KW-1185">Reference proteome</keyword>
<feature type="compositionally biased region" description="Pro residues" evidence="1">
    <location>
        <begin position="201"/>
        <end position="211"/>
    </location>
</feature>
<feature type="region of interest" description="Disordered" evidence="1">
    <location>
        <begin position="147"/>
        <end position="219"/>
    </location>
</feature>
<evidence type="ECO:0000313" key="3">
    <source>
        <dbReference type="Proteomes" id="UP000292385"/>
    </source>
</evidence>
<dbReference type="RefSeq" id="WP_131462896.1">
    <property type="nucleotide sequence ID" value="NZ_SJJY01000004.1"/>
</dbReference>
<dbReference type="EMBL" id="SJJY01000004">
    <property type="protein sequence ID" value="TCC22657.1"/>
    <property type="molecule type" value="Genomic_DNA"/>
</dbReference>